<protein>
    <submittedName>
        <fullName evidence="7">Peptidase M23</fullName>
    </submittedName>
</protein>
<organism evidence="7 8">
    <name type="scientific">Megasphaera elsdenii</name>
    <dbReference type="NCBI Taxonomy" id="907"/>
    <lineage>
        <taxon>Bacteria</taxon>
        <taxon>Bacillati</taxon>
        <taxon>Bacillota</taxon>
        <taxon>Negativicutes</taxon>
        <taxon>Veillonellales</taxon>
        <taxon>Veillonellaceae</taxon>
        <taxon>Megasphaera</taxon>
    </lineage>
</organism>
<evidence type="ECO:0000256" key="1">
    <source>
        <dbReference type="ARBA" id="ARBA00022729"/>
    </source>
</evidence>
<accession>A0A2S0M8F3</accession>
<evidence type="ECO:0000256" key="4">
    <source>
        <dbReference type="SAM" id="SignalP"/>
    </source>
</evidence>
<dbReference type="PANTHER" id="PTHR21666:SF270">
    <property type="entry name" value="MUREIN HYDROLASE ACTIVATOR ENVC"/>
    <property type="match status" value="1"/>
</dbReference>
<dbReference type="CDD" id="cd12797">
    <property type="entry name" value="M23_peptidase"/>
    <property type="match status" value="1"/>
</dbReference>
<dbReference type="SUPFAM" id="SSF51261">
    <property type="entry name" value="Duplicated hybrid motif"/>
    <property type="match status" value="1"/>
</dbReference>
<keyword evidence="1 4" id="KW-0732">Signal</keyword>
<dbReference type="OrthoDB" id="9809488at2"/>
<gene>
    <name evidence="7" type="ORF">C6Y28_09060</name>
</gene>
<dbReference type="Gene3D" id="2.70.70.10">
    <property type="entry name" value="Glucose Permease (Domain IIA)"/>
    <property type="match status" value="1"/>
</dbReference>
<dbReference type="GO" id="GO:0004222">
    <property type="term" value="F:metalloendopeptidase activity"/>
    <property type="evidence" value="ECO:0007669"/>
    <property type="project" value="TreeGrafter"/>
</dbReference>
<dbReference type="RefSeq" id="WP_027895743.1">
    <property type="nucleotide sequence ID" value="NZ_CP027569.1"/>
</dbReference>
<dbReference type="InterPro" id="IPR016047">
    <property type="entry name" value="M23ase_b-sheet_dom"/>
</dbReference>
<dbReference type="Proteomes" id="UP000238358">
    <property type="component" value="Chromosome"/>
</dbReference>
<evidence type="ECO:0000256" key="2">
    <source>
        <dbReference type="SAM" id="Coils"/>
    </source>
</evidence>
<evidence type="ECO:0000259" key="6">
    <source>
        <dbReference type="Pfam" id="PF24568"/>
    </source>
</evidence>
<evidence type="ECO:0000313" key="8">
    <source>
        <dbReference type="Proteomes" id="UP000238358"/>
    </source>
</evidence>
<dbReference type="InterPro" id="IPR011055">
    <property type="entry name" value="Dup_hybrid_motif"/>
</dbReference>
<feature type="domain" description="Peptidoglycan hydrolase PcsB coiled-coil" evidence="6">
    <location>
        <begin position="97"/>
        <end position="166"/>
    </location>
</feature>
<feature type="domain" description="M23ase beta-sheet core" evidence="5">
    <location>
        <begin position="296"/>
        <end position="390"/>
    </location>
</feature>
<proteinExistence type="predicted"/>
<feature type="coiled-coil region" evidence="2">
    <location>
        <begin position="24"/>
        <end position="107"/>
    </location>
</feature>
<dbReference type="Gene3D" id="6.10.250.3150">
    <property type="match status" value="1"/>
</dbReference>
<feature type="chain" id="PRO_5015571008" evidence="4">
    <location>
        <begin position="24"/>
        <end position="394"/>
    </location>
</feature>
<dbReference type="AlphaFoldDB" id="A0A2S0M8F3"/>
<dbReference type="EMBL" id="CP027569">
    <property type="protein sequence ID" value="AVO27750.1"/>
    <property type="molecule type" value="Genomic_DNA"/>
</dbReference>
<dbReference type="PANTHER" id="PTHR21666">
    <property type="entry name" value="PEPTIDASE-RELATED"/>
    <property type="match status" value="1"/>
</dbReference>
<evidence type="ECO:0000256" key="3">
    <source>
        <dbReference type="SAM" id="MobiDB-lite"/>
    </source>
</evidence>
<sequence>MVRKYIILAVTAALLSPCLLSFADDDLQDQLDDVQTRMAEQSEKKAHAQMVIDNVNDKLYEIQKSLEAAQGEYRTVTADLAATEEKIAATQAELDENRDRLEKREKVFTKRIRDIYMHGQLSYLDVVLGAKDFSDFSNRLELLRRVVDADISLISDIRRERAAIEAAQKELEVQRDRQAKLRDEAKAKRDEIASHKEEQQAVLYQAQTDKATAEKAYAEYQQASQSIAEMLRQRASAEAQPAPAAPDSSDQGESSDAGSSQPSGGGGTGAMIWPVNGVITSPYGYRTHPIFGTTIYHSGIDIGVDYGTPVQAADGGTVVEAGWVSGYGYAVVIDHGNGLSTLYGHNQELAVSAGQSVSQGQVIAYAGSTGNSTGPHVHFEVRANGDPVDPQGYV</sequence>
<dbReference type="InterPro" id="IPR057309">
    <property type="entry name" value="PcsB_CC"/>
</dbReference>
<feature type="compositionally biased region" description="Low complexity" evidence="3">
    <location>
        <begin position="233"/>
        <end position="262"/>
    </location>
</feature>
<name>A0A2S0M8F3_MEGEL</name>
<dbReference type="Pfam" id="PF01551">
    <property type="entry name" value="Peptidase_M23"/>
    <property type="match status" value="1"/>
</dbReference>
<evidence type="ECO:0000259" key="5">
    <source>
        <dbReference type="Pfam" id="PF01551"/>
    </source>
</evidence>
<reference evidence="7 8" key="1">
    <citation type="journal article" date="2018" name="Genome Announc.">
        <title>Complete genomes of two Megasphaera elsdenii strains, NCIMB 702410 and ATCC 25940.</title>
        <authorList>
            <person name="Hatmaker E.A."/>
            <person name="O'Dell K."/>
            <person name="Riley L.A."/>
            <person name="Klingeman D.M."/>
            <person name="Guss A.M."/>
        </authorList>
    </citation>
    <scope>NUCLEOTIDE SEQUENCE [LARGE SCALE GENOMIC DNA]</scope>
    <source>
        <strain evidence="7 8">NCIMB702410</strain>
    </source>
</reference>
<keyword evidence="2" id="KW-0175">Coiled coil</keyword>
<feature type="signal peptide" evidence="4">
    <location>
        <begin position="1"/>
        <end position="23"/>
    </location>
</feature>
<dbReference type="Pfam" id="PF24568">
    <property type="entry name" value="CC_PcsB"/>
    <property type="match status" value="1"/>
</dbReference>
<feature type="region of interest" description="Disordered" evidence="3">
    <location>
        <begin position="173"/>
        <end position="194"/>
    </location>
</feature>
<feature type="region of interest" description="Disordered" evidence="3">
    <location>
        <begin position="231"/>
        <end position="269"/>
    </location>
</feature>
<dbReference type="InterPro" id="IPR050570">
    <property type="entry name" value="Cell_wall_metabolism_enzyme"/>
</dbReference>
<evidence type="ECO:0000313" key="7">
    <source>
        <dbReference type="EMBL" id="AVO27750.1"/>
    </source>
</evidence>